<organism evidence="1">
    <name type="scientific">Palpitomonas bilix</name>
    <dbReference type="NCBI Taxonomy" id="652834"/>
    <lineage>
        <taxon>Eukaryota</taxon>
        <taxon>Eukaryota incertae sedis</taxon>
    </lineage>
</organism>
<dbReference type="Gene3D" id="3.40.50.12780">
    <property type="entry name" value="N-terminal domain of ligase-like"/>
    <property type="match status" value="1"/>
</dbReference>
<reference evidence="1" key="1">
    <citation type="submission" date="2021-01" db="EMBL/GenBank/DDBJ databases">
        <authorList>
            <person name="Corre E."/>
            <person name="Pelletier E."/>
            <person name="Niang G."/>
            <person name="Scheremetjew M."/>
            <person name="Finn R."/>
            <person name="Kale V."/>
            <person name="Holt S."/>
            <person name="Cochrane G."/>
            <person name="Meng A."/>
            <person name="Brown T."/>
            <person name="Cohen L."/>
        </authorList>
    </citation>
    <scope>NUCLEOTIDE SEQUENCE</scope>
    <source>
        <strain evidence="1">NIES-2562</strain>
    </source>
</reference>
<accession>A0A7S3D669</accession>
<name>A0A7S3D669_9EUKA</name>
<proteinExistence type="predicted"/>
<protein>
    <submittedName>
        <fullName evidence="1">Uncharacterized protein</fullName>
    </submittedName>
</protein>
<gene>
    <name evidence="1" type="ORF">PBIL07802_LOCUS10045</name>
</gene>
<dbReference type="EMBL" id="HBIB01015500">
    <property type="protein sequence ID" value="CAE0247852.1"/>
    <property type="molecule type" value="Transcribed_RNA"/>
</dbReference>
<sequence>MSGLLSLCHDCAVLKEGYSVDRRLAELEDRVKALVADTEGEAVRSRASLQQVADAALLETGFTGIYWSTSGGSTGLPANFPCAQYENKLMRALVARMLVMLEVVEKTDIVMSVFSSSNLYRSMEIFQDFFESIGATYLPVGGNGETHVKRSAFSKFQPNVVCGAASSLVNLGHDLITHAKESGGGEGSLPKMRKLMHGGEAVTKSMQECIDTAFSPTLVYSFFGSAETGVWAVHLPSCPPGVYLYDRRLVHLEFMKGDGSMCEEGEEGGDLIVTNLLRYRFPVVRYHSGDKGRAEKVKSEWLPPSFPQLEAKHLSAFLFEGRNGQSIAMGPLFFTVDFLIDKVEKGAALNGVKVLRVQFVATDNTCVVRIVFDDVGDGVDAATGMDAAVTHIQAELTSLLARAPHTSFSVKSCSLADLTSSISSQKIPVLVRM</sequence>
<evidence type="ECO:0000313" key="1">
    <source>
        <dbReference type="EMBL" id="CAE0247852.1"/>
    </source>
</evidence>
<dbReference type="PANTHER" id="PTHR43845:SF1">
    <property type="entry name" value="BLR5969 PROTEIN"/>
    <property type="match status" value="1"/>
</dbReference>
<dbReference type="InterPro" id="IPR042099">
    <property type="entry name" value="ANL_N_sf"/>
</dbReference>
<dbReference type="SUPFAM" id="SSF56801">
    <property type="entry name" value="Acetyl-CoA synthetase-like"/>
    <property type="match status" value="1"/>
</dbReference>
<dbReference type="PANTHER" id="PTHR43845">
    <property type="entry name" value="BLR5969 PROTEIN"/>
    <property type="match status" value="1"/>
</dbReference>
<dbReference type="AlphaFoldDB" id="A0A7S3D669"/>